<evidence type="ECO:0000256" key="4">
    <source>
        <dbReference type="ARBA" id="ARBA00023163"/>
    </source>
</evidence>
<dbReference type="Pfam" id="PF03466">
    <property type="entry name" value="LysR_substrate"/>
    <property type="match status" value="1"/>
</dbReference>
<evidence type="ECO:0000256" key="2">
    <source>
        <dbReference type="ARBA" id="ARBA00023015"/>
    </source>
</evidence>
<evidence type="ECO:0000259" key="5">
    <source>
        <dbReference type="PROSITE" id="PS50931"/>
    </source>
</evidence>
<protein>
    <submittedName>
        <fullName evidence="6">LysR substrate-binding domain-containing protein</fullName>
    </submittedName>
</protein>
<sequence>MINLRSVDLNLLASFDALMIEGNLTRAADRIGLSQPAMSAALQRLRLTFRDELFARTRQGMVPTPRAIAIYPPICEALSLIRSTLVADETFDPERAQRNFTVVVDNYFESVALGPLIALLKRSGAGLSLETKGLEKDTISRLQRMDIDLLVDYVRPDSDALQAEQVGAEKLIVIARRAHPRLDAMSKHRLSLDQYLSEEHVFLPVRSRERSQLEQVLGSQTFPRKKAAQVQHFSSMLPVVAASDFLAVLPARLYQVYEKAFDLQWFEFPTDIPAIPVWMVWANGLQNDSAHRWLRSTVKDVSAGLVEI</sequence>
<dbReference type="CDD" id="cd08417">
    <property type="entry name" value="PBP2_Nitroaromatics_like"/>
    <property type="match status" value="1"/>
</dbReference>
<dbReference type="PANTHER" id="PTHR30118">
    <property type="entry name" value="HTH-TYPE TRANSCRIPTIONAL REGULATOR LEUO-RELATED"/>
    <property type="match status" value="1"/>
</dbReference>
<dbReference type="PRINTS" id="PR00039">
    <property type="entry name" value="HTHLYSR"/>
</dbReference>
<feature type="domain" description="HTH lysR-type" evidence="5">
    <location>
        <begin position="7"/>
        <end position="64"/>
    </location>
</feature>
<dbReference type="Pfam" id="PF00126">
    <property type="entry name" value="HTH_1"/>
    <property type="match status" value="1"/>
</dbReference>
<accession>A0ABV3TUF1</accession>
<keyword evidence="2" id="KW-0805">Transcription regulation</keyword>
<gene>
    <name evidence="6" type="ORF">AB4875_06885</name>
</gene>
<keyword evidence="4" id="KW-0804">Transcription</keyword>
<proteinExistence type="inferred from homology"/>
<name>A0ABV3TUF1_9GAMM</name>
<dbReference type="Gene3D" id="3.40.190.10">
    <property type="entry name" value="Periplasmic binding protein-like II"/>
    <property type="match status" value="2"/>
</dbReference>
<dbReference type="InterPro" id="IPR000847">
    <property type="entry name" value="LysR_HTH_N"/>
</dbReference>
<dbReference type="InterPro" id="IPR036388">
    <property type="entry name" value="WH-like_DNA-bd_sf"/>
</dbReference>
<dbReference type="InterPro" id="IPR036390">
    <property type="entry name" value="WH_DNA-bd_sf"/>
</dbReference>
<keyword evidence="7" id="KW-1185">Reference proteome</keyword>
<dbReference type="Gene3D" id="1.10.10.10">
    <property type="entry name" value="Winged helix-like DNA-binding domain superfamily/Winged helix DNA-binding domain"/>
    <property type="match status" value="1"/>
</dbReference>
<comment type="caution">
    <text evidence="6">The sequence shown here is derived from an EMBL/GenBank/DDBJ whole genome shotgun (WGS) entry which is preliminary data.</text>
</comment>
<reference evidence="6 7" key="1">
    <citation type="journal article" date="2011" name="Int. J. Syst. Evol. Microbiol.">
        <title>Zhongshania antarctica gen. nov., sp. nov. and Zhongshania guokunii sp. nov., gammaproteobacteria respectively isolated from coastal attached (fast) ice and surface seawater of the Antarctic.</title>
        <authorList>
            <person name="Li H.J."/>
            <person name="Zhang X.Y."/>
            <person name="Chen C.X."/>
            <person name="Zhang Y.J."/>
            <person name="Gao Z.M."/>
            <person name="Yu Y."/>
            <person name="Chen X.L."/>
            <person name="Chen B."/>
            <person name="Zhang Y.Z."/>
        </authorList>
    </citation>
    <scope>NUCLEOTIDE SEQUENCE [LARGE SCALE GENOMIC DNA]</scope>
    <source>
        <strain evidence="6 7">R06B22</strain>
    </source>
</reference>
<dbReference type="SUPFAM" id="SSF53850">
    <property type="entry name" value="Periplasmic binding protein-like II"/>
    <property type="match status" value="1"/>
</dbReference>
<organism evidence="6 7">
    <name type="scientific">Zhongshania arctica</name>
    <dbReference type="NCBI Taxonomy" id="3238302"/>
    <lineage>
        <taxon>Bacteria</taxon>
        <taxon>Pseudomonadati</taxon>
        <taxon>Pseudomonadota</taxon>
        <taxon>Gammaproteobacteria</taxon>
        <taxon>Cellvibrionales</taxon>
        <taxon>Spongiibacteraceae</taxon>
        <taxon>Zhongshania</taxon>
    </lineage>
</organism>
<evidence type="ECO:0000256" key="3">
    <source>
        <dbReference type="ARBA" id="ARBA00023125"/>
    </source>
</evidence>
<evidence type="ECO:0000256" key="1">
    <source>
        <dbReference type="ARBA" id="ARBA00009437"/>
    </source>
</evidence>
<evidence type="ECO:0000313" key="7">
    <source>
        <dbReference type="Proteomes" id="UP001557484"/>
    </source>
</evidence>
<evidence type="ECO:0000313" key="6">
    <source>
        <dbReference type="EMBL" id="MEX1665207.1"/>
    </source>
</evidence>
<dbReference type="RefSeq" id="WP_368375314.1">
    <property type="nucleotide sequence ID" value="NZ_JBFRYB010000001.1"/>
</dbReference>
<dbReference type="EMBL" id="JBFRYB010000001">
    <property type="protein sequence ID" value="MEX1665207.1"/>
    <property type="molecule type" value="Genomic_DNA"/>
</dbReference>
<dbReference type="InterPro" id="IPR005119">
    <property type="entry name" value="LysR_subst-bd"/>
</dbReference>
<keyword evidence="3" id="KW-0238">DNA-binding</keyword>
<dbReference type="PROSITE" id="PS50931">
    <property type="entry name" value="HTH_LYSR"/>
    <property type="match status" value="1"/>
</dbReference>
<dbReference type="Proteomes" id="UP001557484">
    <property type="component" value="Unassembled WGS sequence"/>
</dbReference>
<dbReference type="PANTHER" id="PTHR30118:SF15">
    <property type="entry name" value="TRANSCRIPTIONAL REGULATORY PROTEIN"/>
    <property type="match status" value="1"/>
</dbReference>
<comment type="similarity">
    <text evidence="1">Belongs to the LysR transcriptional regulatory family.</text>
</comment>
<dbReference type="InterPro" id="IPR050389">
    <property type="entry name" value="LysR-type_TF"/>
</dbReference>
<dbReference type="SUPFAM" id="SSF46785">
    <property type="entry name" value="Winged helix' DNA-binding domain"/>
    <property type="match status" value="1"/>
</dbReference>
<dbReference type="InterPro" id="IPR037402">
    <property type="entry name" value="YidZ_PBP2"/>
</dbReference>